<keyword evidence="1" id="KW-0732">Signal</keyword>
<sequence precursor="true">MKRFARLFAVAALGVCLHAQADTPKAGVVVMHGKGGSPSKYVSDLAASLERDGFLVANLDMPWSGRREYDVDVTTAENEVEAALTALRQKGAGKVFVAGHSQGGVFALYFGGRHHVDGVVAIAPGGNVGNATFREAVGPSVEQARQLVAQGKGQEKARFSDYEGGRGTYAVASTPAAYLTWFEPEGAMNQTLAMRGIKADTPVLYIAPSNDYPALVRVKHEMFGLLAKHPLTKMAEPTSSHLNAPSASVQEIERWIATVSKQ</sequence>
<reference evidence="3 4" key="1">
    <citation type="submission" date="2009-02" db="EMBL/GenBank/DDBJ databases">
        <title>Sequencing of the draft genome and assembly of Lutiella nitroferrum 2002.</title>
        <authorList>
            <consortium name="US DOE Joint Genome Institute (JGI-PGF)"/>
            <person name="Lucas S."/>
            <person name="Copeland A."/>
            <person name="Lapidus A."/>
            <person name="Glavina del Rio T."/>
            <person name="Tice H."/>
            <person name="Bruce D."/>
            <person name="Goodwin L."/>
            <person name="Pitluck S."/>
            <person name="Larimer F."/>
            <person name="Land M.L."/>
            <person name="Hauser L."/>
            <person name="Coates J.D."/>
        </authorList>
    </citation>
    <scope>NUCLEOTIDE SEQUENCE [LARGE SCALE GENOMIC DNA]</scope>
    <source>
        <strain evidence="3 4">2002</strain>
    </source>
</reference>
<feature type="chain" id="PRO_5002895281" description="Serine aminopeptidase S33 domain-containing protein" evidence="1">
    <location>
        <begin position="22"/>
        <end position="262"/>
    </location>
</feature>
<evidence type="ECO:0000256" key="1">
    <source>
        <dbReference type="SAM" id="SignalP"/>
    </source>
</evidence>
<dbReference type="eggNOG" id="COG1073">
    <property type="taxonomic scope" value="Bacteria"/>
</dbReference>
<protein>
    <recommendedName>
        <fullName evidence="2">Serine aminopeptidase S33 domain-containing protein</fullName>
    </recommendedName>
</protein>
<evidence type="ECO:0000259" key="2">
    <source>
        <dbReference type="Pfam" id="PF12146"/>
    </source>
</evidence>
<feature type="signal peptide" evidence="1">
    <location>
        <begin position="1"/>
        <end position="21"/>
    </location>
</feature>
<dbReference type="SUPFAM" id="SSF53474">
    <property type="entry name" value="alpha/beta-Hydrolases"/>
    <property type="match status" value="1"/>
</dbReference>
<dbReference type="Pfam" id="PF12146">
    <property type="entry name" value="Hydrolase_4"/>
    <property type="match status" value="1"/>
</dbReference>
<dbReference type="ESTHER" id="9neis-b9z8v7">
    <property type="family name" value="6_AlphaBeta_hydrolase"/>
</dbReference>
<evidence type="ECO:0000313" key="4">
    <source>
        <dbReference type="Proteomes" id="UP000003165"/>
    </source>
</evidence>
<dbReference type="Proteomes" id="UP000003165">
    <property type="component" value="Unassembled WGS sequence"/>
</dbReference>
<organism evidence="3 4">
    <name type="scientific">Pseudogulbenkiania ferrooxidans 2002</name>
    <dbReference type="NCBI Taxonomy" id="279714"/>
    <lineage>
        <taxon>Bacteria</taxon>
        <taxon>Pseudomonadati</taxon>
        <taxon>Pseudomonadota</taxon>
        <taxon>Betaproteobacteria</taxon>
        <taxon>Neisseriales</taxon>
        <taxon>Chromobacteriaceae</taxon>
        <taxon>Pseudogulbenkiania</taxon>
    </lineage>
</organism>
<name>B9Z8V7_9NEIS</name>
<accession>B9Z8V7</accession>
<dbReference type="InterPro" id="IPR029058">
    <property type="entry name" value="AB_hydrolase_fold"/>
</dbReference>
<dbReference type="RefSeq" id="WP_008955811.1">
    <property type="nucleotide sequence ID" value="NZ_ACIS01000015.1"/>
</dbReference>
<gene>
    <name evidence="3" type="ORF">FuraDRAFT_3794</name>
</gene>
<evidence type="ECO:0000313" key="3">
    <source>
        <dbReference type="EMBL" id="EEG06776.1"/>
    </source>
</evidence>
<proteinExistence type="predicted"/>
<dbReference type="Gene3D" id="3.40.50.1820">
    <property type="entry name" value="alpha/beta hydrolase"/>
    <property type="match status" value="1"/>
</dbReference>
<dbReference type="EMBL" id="ACIS01000015">
    <property type="protein sequence ID" value="EEG06776.1"/>
    <property type="molecule type" value="Genomic_DNA"/>
</dbReference>
<keyword evidence="4" id="KW-1185">Reference proteome</keyword>
<dbReference type="AlphaFoldDB" id="B9Z8V7"/>
<feature type="domain" description="Serine aminopeptidase S33" evidence="2">
    <location>
        <begin position="23"/>
        <end position="132"/>
    </location>
</feature>
<comment type="caution">
    <text evidence="3">The sequence shown here is derived from an EMBL/GenBank/DDBJ whole genome shotgun (WGS) entry which is preliminary data.</text>
</comment>
<dbReference type="InterPro" id="IPR022742">
    <property type="entry name" value="Hydrolase_4"/>
</dbReference>